<dbReference type="AlphaFoldDB" id="E0U7Q0"/>
<name>E0U7Q0_GLOV7</name>
<dbReference type="RefSeq" id="WP_013322965.1">
    <property type="nucleotide sequence ID" value="NC_014501.1"/>
</dbReference>
<sequence>MVEEEVSLCEAIRQEREAKPKRQITIDFFNENLSSLPNQETKEVAEQFEKNILKNFIKSSDVPWLNAYKKQELNNFIRFLFYLFEDNQIQETIAFTQTLSWIKKLIDNCQKNENFVFEASPAHPNIYYVKLNHKKYQSKIRVKLILYKADFNNDYKDKTSQKTYLDELVEEEGQKIFFISAYQSASKGLNPIIKSRNGEDKDFDSLVLLMDSYYTVMKRQNKKSNDSEKSTTLYHFALMKSIVNVSDSNLEIKDFNKYLNQPEALAFREQQHQILLGKAILQAIGRSERRDFPNQMVKIFINEETRKNLVNFYRYLNREEPKEIRKLSVNNHKVYLKVQEEENKRAINHYENHVYDEIDAYFAFQNFRDKMLNDIENFHQNKKAFAITKAWEALRDPVVFKEPETYLEELRKSKLFPDNFIESLFYHKSEQSKFTPYLKLEEEDGKKFLIISDSIHGDTIYSYQNRLYPESLKANSGGYDLEGNEISLLDPKTDSIYKLYNQLLPEPEIFNTYIPRRDFFYDVLYPSLAENFVARWIRDIIFEGKDWKAIKTFYGFERLLDFKKYNKLYERFDLYYIKGNTLLCIDVKAWSKTSGNRLSKETVEKSKDKLNIIVSDYPEFSNVRGLLLNLHARQEKDNQYPPMLYSGNLIYFDNHNFPVESDTLRNFLFQKEK</sequence>
<keyword evidence="2" id="KW-1185">Reference proteome</keyword>
<dbReference type="EMBL" id="CP002198">
    <property type="protein sequence ID" value="ADN14862.1"/>
    <property type="molecule type" value="Genomic_DNA"/>
</dbReference>
<dbReference type="eggNOG" id="ENOG5032Y1S">
    <property type="taxonomic scope" value="Bacteria"/>
</dbReference>
<dbReference type="Proteomes" id="UP000008206">
    <property type="component" value="Chromosome"/>
</dbReference>
<organism evidence="1 2">
    <name type="scientific">Gloeothece verrucosa (strain PCC 7822)</name>
    <name type="common">Cyanothece sp. (strain PCC 7822)</name>
    <dbReference type="NCBI Taxonomy" id="497965"/>
    <lineage>
        <taxon>Bacteria</taxon>
        <taxon>Bacillati</taxon>
        <taxon>Cyanobacteriota</taxon>
        <taxon>Cyanophyceae</taxon>
        <taxon>Oscillatoriophycideae</taxon>
        <taxon>Chroococcales</taxon>
        <taxon>Aphanothecaceae</taxon>
        <taxon>Gloeothece</taxon>
        <taxon>Gloeothece verrucosa</taxon>
    </lineage>
</organism>
<reference evidence="2" key="1">
    <citation type="journal article" date="2011" name="MBio">
        <title>Novel metabolic attributes of the genus Cyanothece, comprising a group of unicellular nitrogen-fixing Cyanobacteria.</title>
        <authorList>
            <person name="Bandyopadhyay A."/>
            <person name="Elvitigala T."/>
            <person name="Welsh E."/>
            <person name="Stockel J."/>
            <person name="Liberton M."/>
            <person name="Min H."/>
            <person name="Sherman L.A."/>
            <person name="Pakrasi H.B."/>
        </authorList>
    </citation>
    <scope>NUCLEOTIDE SEQUENCE [LARGE SCALE GENOMIC DNA]</scope>
    <source>
        <strain evidence="2">PCC 7822</strain>
    </source>
</reference>
<gene>
    <name evidence="1" type="ordered locus">Cyan7822_2904</name>
</gene>
<accession>E0U7Q0</accession>
<dbReference type="KEGG" id="cyj:Cyan7822_2904"/>
<evidence type="ECO:0000313" key="1">
    <source>
        <dbReference type="EMBL" id="ADN14862.1"/>
    </source>
</evidence>
<dbReference type="OrthoDB" id="434054at2"/>
<dbReference type="STRING" id="497965.Cyan7822_2904"/>
<evidence type="ECO:0000313" key="2">
    <source>
        <dbReference type="Proteomes" id="UP000008206"/>
    </source>
</evidence>
<protein>
    <submittedName>
        <fullName evidence="1">Uncharacterized protein</fullName>
    </submittedName>
</protein>
<proteinExistence type="predicted"/>
<dbReference type="HOGENOM" id="CLU_408103_0_0_3"/>